<protein>
    <submittedName>
        <fullName evidence="1">Uncharacterized protein</fullName>
    </submittedName>
</protein>
<gene>
    <name evidence="1" type="ORF">EPI10_011246</name>
</gene>
<dbReference type="AlphaFoldDB" id="A0A5B6W915"/>
<comment type="caution">
    <text evidence="1">The sequence shown here is derived from an EMBL/GenBank/DDBJ whole genome shotgun (WGS) entry which is preliminary data.</text>
</comment>
<proteinExistence type="predicted"/>
<reference evidence="2" key="1">
    <citation type="journal article" date="2019" name="Plant Biotechnol. J.">
        <title>Genome sequencing of the Australian wild diploid species Gossypium australe highlights disease resistance and delayed gland morphogenesis.</title>
        <authorList>
            <person name="Cai Y."/>
            <person name="Cai X."/>
            <person name="Wang Q."/>
            <person name="Wang P."/>
            <person name="Zhang Y."/>
            <person name="Cai C."/>
            <person name="Xu Y."/>
            <person name="Wang K."/>
            <person name="Zhou Z."/>
            <person name="Wang C."/>
            <person name="Geng S."/>
            <person name="Li B."/>
            <person name="Dong Q."/>
            <person name="Hou Y."/>
            <person name="Wang H."/>
            <person name="Ai P."/>
            <person name="Liu Z."/>
            <person name="Yi F."/>
            <person name="Sun M."/>
            <person name="An G."/>
            <person name="Cheng J."/>
            <person name="Zhang Y."/>
            <person name="Shi Q."/>
            <person name="Xie Y."/>
            <person name="Shi X."/>
            <person name="Chang Y."/>
            <person name="Huang F."/>
            <person name="Chen Y."/>
            <person name="Hong S."/>
            <person name="Mi L."/>
            <person name="Sun Q."/>
            <person name="Zhang L."/>
            <person name="Zhou B."/>
            <person name="Peng R."/>
            <person name="Zhang X."/>
            <person name="Liu F."/>
        </authorList>
    </citation>
    <scope>NUCLEOTIDE SEQUENCE [LARGE SCALE GENOMIC DNA]</scope>
    <source>
        <strain evidence="2">cv. PA1801</strain>
    </source>
</reference>
<evidence type="ECO:0000313" key="2">
    <source>
        <dbReference type="Proteomes" id="UP000325315"/>
    </source>
</evidence>
<accession>A0A5B6W915</accession>
<dbReference type="EMBL" id="SMMG02000004">
    <property type="protein sequence ID" value="KAA3477352.1"/>
    <property type="molecule type" value="Genomic_DNA"/>
</dbReference>
<name>A0A5B6W915_9ROSI</name>
<evidence type="ECO:0000313" key="1">
    <source>
        <dbReference type="EMBL" id="KAA3477352.1"/>
    </source>
</evidence>
<dbReference type="Proteomes" id="UP000325315">
    <property type="component" value="Unassembled WGS sequence"/>
</dbReference>
<sequence length="64" mass="7369">MGFRDLSKFSIALHGKLGWHLLMHPTLVGVPKCVTGLKLVFDLVKYMECLWAFRAKPQMEGRHE</sequence>
<organism evidence="1 2">
    <name type="scientific">Gossypium australe</name>
    <dbReference type="NCBI Taxonomy" id="47621"/>
    <lineage>
        <taxon>Eukaryota</taxon>
        <taxon>Viridiplantae</taxon>
        <taxon>Streptophyta</taxon>
        <taxon>Embryophyta</taxon>
        <taxon>Tracheophyta</taxon>
        <taxon>Spermatophyta</taxon>
        <taxon>Magnoliopsida</taxon>
        <taxon>eudicotyledons</taxon>
        <taxon>Gunneridae</taxon>
        <taxon>Pentapetalae</taxon>
        <taxon>rosids</taxon>
        <taxon>malvids</taxon>
        <taxon>Malvales</taxon>
        <taxon>Malvaceae</taxon>
        <taxon>Malvoideae</taxon>
        <taxon>Gossypium</taxon>
    </lineage>
</organism>
<keyword evidence="2" id="KW-1185">Reference proteome</keyword>